<proteinExistence type="predicted"/>
<feature type="region of interest" description="Disordered" evidence="1">
    <location>
        <begin position="1"/>
        <end position="22"/>
    </location>
</feature>
<sequence>MELLHLEGYKRHPPTPSQYHKRATPVVGKAPLRRTSQQIHKGLVKYLFATCAAKRVTQSQYAQGTLLRSLRLIRPWCTGSLVQLMLCAPLKPFPS</sequence>
<evidence type="ECO:0000313" key="2">
    <source>
        <dbReference type="EMBL" id="KAA8578570.1"/>
    </source>
</evidence>
<accession>A0A5J5CF02</accession>
<dbReference type="Proteomes" id="UP000327493">
    <property type="component" value="Unassembled WGS sequence"/>
</dbReference>
<feature type="compositionally biased region" description="Basic and acidic residues" evidence="1">
    <location>
        <begin position="1"/>
        <end position="10"/>
    </location>
</feature>
<evidence type="ECO:0000313" key="3">
    <source>
        <dbReference type="Proteomes" id="UP000327493"/>
    </source>
</evidence>
<evidence type="ECO:0000256" key="1">
    <source>
        <dbReference type="SAM" id="MobiDB-lite"/>
    </source>
</evidence>
<keyword evidence="3" id="KW-1185">Reference proteome</keyword>
<name>A0A5J5CF02_9PERO</name>
<reference evidence="2 3" key="1">
    <citation type="submission" date="2019-08" db="EMBL/GenBank/DDBJ databases">
        <title>A chromosome-level genome assembly, high-density linkage maps, and genome scans reveal the genomic architecture of hybrid incompatibilities underlying speciation via character displacement in darters (Percidae: Etheostominae).</title>
        <authorList>
            <person name="Moran R.L."/>
            <person name="Catchen J.M."/>
            <person name="Fuller R.C."/>
        </authorList>
    </citation>
    <scope>NUCLEOTIDE SEQUENCE [LARGE SCALE GENOMIC DNA]</scope>
    <source>
        <strain evidence="2">EspeVRDwgs_2016</strain>
        <tissue evidence="2">Muscle</tissue>
    </source>
</reference>
<protein>
    <submittedName>
        <fullName evidence="2">Uncharacterized protein</fullName>
    </submittedName>
</protein>
<gene>
    <name evidence="2" type="ORF">FQN60_017510</name>
</gene>
<dbReference type="EMBL" id="VOFY01000476">
    <property type="protein sequence ID" value="KAA8578570.1"/>
    <property type="molecule type" value="Genomic_DNA"/>
</dbReference>
<feature type="non-terminal residue" evidence="2">
    <location>
        <position position="95"/>
    </location>
</feature>
<comment type="caution">
    <text evidence="2">The sequence shown here is derived from an EMBL/GenBank/DDBJ whole genome shotgun (WGS) entry which is preliminary data.</text>
</comment>
<dbReference type="AlphaFoldDB" id="A0A5J5CF02"/>
<organism evidence="2 3">
    <name type="scientific">Etheostoma spectabile</name>
    <name type="common">orangethroat darter</name>
    <dbReference type="NCBI Taxonomy" id="54343"/>
    <lineage>
        <taxon>Eukaryota</taxon>
        <taxon>Metazoa</taxon>
        <taxon>Chordata</taxon>
        <taxon>Craniata</taxon>
        <taxon>Vertebrata</taxon>
        <taxon>Euteleostomi</taxon>
        <taxon>Actinopterygii</taxon>
        <taxon>Neopterygii</taxon>
        <taxon>Teleostei</taxon>
        <taxon>Neoteleostei</taxon>
        <taxon>Acanthomorphata</taxon>
        <taxon>Eupercaria</taxon>
        <taxon>Perciformes</taxon>
        <taxon>Percoidei</taxon>
        <taxon>Percidae</taxon>
        <taxon>Etheostomatinae</taxon>
        <taxon>Etheostoma</taxon>
    </lineage>
</organism>